<organism evidence="2 3">
    <name type="scientific">Tribonema minus</name>
    <dbReference type="NCBI Taxonomy" id="303371"/>
    <lineage>
        <taxon>Eukaryota</taxon>
        <taxon>Sar</taxon>
        <taxon>Stramenopiles</taxon>
        <taxon>Ochrophyta</taxon>
        <taxon>PX clade</taxon>
        <taxon>Xanthophyceae</taxon>
        <taxon>Tribonematales</taxon>
        <taxon>Tribonemataceae</taxon>
        <taxon>Tribonema</taxon>
    </lineage>
</organism>
<proteinExistence type="predicted"/>
<dbReference type="Proteomes" id="UP000664859">
    <property type="component" value="Unassembled WGS sequence"/>
</dbReference>
<feature type="domain" description="HNH nuclease" evidence="1">
    <location>
        <begin position="154"/>
        <end position="188"/>
    </location>
</feature>
<name>A0A836CPJ8_9STRA</name>
<reference evidence="2" key="1">
    <citation type="submission" date="2021-02" db="EMBL/GenBank/DDBJ databases">
        <title>First Annotated Genome of the Yellow-green Alga Tribonema minus.</title>
        <authorList>
            <person name="Mahan K.M."/>
        </authorList>
    </citation>
    <scope>NUCLEOTIDE SEQUENCE</scope>
    <source>
        <strain evidence="2">UTEX B ZZ1240</strain>
    </source>
</reference>
<gene>
    <name evidence="2" type="ORF">JKP88DRAFT_296761</name>
</gene>
<comment type="caution">
    <text evidence="2">The sequence shown here is derived from an EMBL/GenBank/DDBJ whole genome shotgun (WGS) entry which is preliminary data.</text>
</comment>
<sequence>YVVQACIVGCIHFKGIRATIYKDAEEHTAYCIGDSHQDCIKYTGDDLMLHLGFEFKQQALDFQTHLWKMGRGEVVASLIGRVRDVVVSSTVAAQLGDRISASHYDAGLTESPAATLEDAASAADSPTTSNHSIALESPLAVFMSIEKPSAFCGGVDKAHIWPRKKCTDAEAQDPHNLLALSKTLHSCFNGPHRGIPQIAIRPLDSLAPAAVPGRRQRVMVAVEYREASSLVQWLALVLKDGTQRVETSPGCFEFHTWVESEDPTKFCHYLQRSYDAIKEMWNP</sequence>
<evidence type="ECO:0000313" key="3">
    <source>
        <dbReference type="Proteomes" id="UP000664859"/>
    </source>
</evidence>
<accession>A0A836CPJ8</accession>
<dbReference type="OrthoDB" id="2130525at2759"/>
<evidence type="ECO:0000259" key="1">
    <source>
        <dbReference type="Pfam" id="PF13391"/>
    </source>
</evidence>
<keyword evidence="3" id="KW-1185">Reference proteome</keyword>
<dbReference type="AlphaFoldDB" id="A0A836CPJ8"/>
<dbReference type="EMBL" id="JAFCMP010000024">
    <property type="protein sequence ID" value="KAG5190946.1"/>
    <property type="molecule type" value="Genomic_DNA"/>
</dbReference>
<dbReference type="InterPro" id="IPR003615">
    <property type="entry name" value="HNH_nuc"/>
</dbReference>
<protein>
    <recommendedName>
        <fullName evidence="1">HNH nuclease domain-containing protein</fullName>
    </recommendedName>
</protein>
<dbReference type="Pfam" id="PF13391">
    <property type="entry name" value="HNH_2"/>
    <property type="match status" value="1"/>
</dbReference>
<feature type="non-terminal residue" evidence="2">
    <location>
        <position position="1"/>
    </location>
</feature>
<evidence type="ECO:0000313" key="2">
    <source>
        <dbReference type="EMBL" id="KAG5190946.1"/>
    </source>
</evidence>